<accession>A0A376U4A7</accession>
<proteinExistence type="predicted"/>
<dbReference type="Proteomes" id="UP000254079">
    <property type="component" value="Unassembled WGS sequence"/>
</dbReference>
<evidence type="ECO:0000256" key="1">
    <source>
        <dbReference type="SAM" id="MobiDB-lite"/>
    </source>
</evidence>
<protein>
    <submittedName>
        <fullName evidence="2">Outer membrane autotransporter</fullName>
    </submittedName>
</protein>
<dbReference type="EMBL" id="UGCP01000002">
    <property type="protein sequence ID" value="STI83928.1"/>
    <property type="molecule type" value="Genomic_DNA"/>
</dbReference>
<dbReference type="AlphaFoldDB" id="A0A376U4A7"/>
<feature type="region of interest" description="Disordered" evidence="1">
    <location>
        <begin position="1"/>
        <end position="24"/>
    </location>
</feature>
<sequence>MNSDGHLTINGNGDMNNGDELDNSSVDNVVAATGNYKFVSTTQQALALSLITKIKKLST</sequence>
<evidence type="ECO:0000313" key="3">
    <source>
        <dbReference type="Proteomes" id="UP000254079"/>
    </source>
</evidence>
<name>A0A376U4A7_ECOLX</name>
<organism evidence="2 3">
    <name type="scientific">Escherichia coli</name>
    <dbReference type="NCBI Taxonomy" id="562"/>
    <lineage>
        <taxon>Bacteria</taxon>
        <taxon>Pseudomonadati</taxon>
        <taxon>Pseudomonadota</taxon>
        <taxon>Gammaproteobacteria</taxon>
        <taxon>Enterobacterales</taxon>
        <taxon>Enterobacteriaceae</taxon>
        <taxon>Escherichia</taxon>
    </lineage>
</organism>
<gene>
    <name evidence="2" type="ORF">NCTC8622_02970</name>
</gene>
<feature type="compositionally biased region" description="Polar residues" evidence="1">
    <location>
        <begin position="1"/>
        <end position="15"/>
    </location>
</feature>
<evidence type="ECO:0000313" key="2">
    <source>
        <dbReference type="EMBL" id="STI83928.1"/>
    </source>
</evidence>
<reference evidence="2 3" key="1">
    <citation type="submission" date="2018-06" db="EMBL/GenBank/DDBJ databases">
        <authorList>
            <consortium name="Pathogen Informatics"/>
            <person name="Doyle S."/>
        </authorList>
    </citation>
    <scope>NUCLEOTIDE SEQUENCE [LARGE SCALE GENOMIC DNA]</scope>
    <source>
        <strain evidence="2 3">NCTC8622</strain>
    </source>
</reference>